<dbReference type="InterPro" id="IPR001264">
    <property type="entry name" value="Glyco_trans_51"/>
</dbReference>
<name>A0ABN0TME3_9PSEU</name>
<comment type="catalytic activity">
    <reaction evidence="8">
        <text>[GlcNAc-(1-&gt;4)-Mur2Ac(oyl-L-Ala-gamma-D-Glu-L-Lys-D-Ala-D-Ala)](n)-di-trans,octa-cis-undecaprenyl diphosphate + beta-D-GlcNAc-(1-&gt;4)-Mur2Ac(oyl-L-Ala-gamma-D-Glu-L-Lys-D-Ala-D-Ala)-di-trans,octa-cis-undecaprenyl diphosphate = [GlcNAc-(1-&gt;4)-Mur2Ac(oyl-L-Ala-gamma-D-Glu-L-Lys-D-Ala-D-Ala)](n+1)-di-trans,octa-cis-undecaprenyl diphosphate + di-trans,octa-cis-undecaprenyl diphosphate + H(+)</text>
        <dbReference type="Rhea" id="RHEA:23708"/>
        <dbReference type="Rhea" id="RHEA-COMP:9602"/>
        <dbReference type="Rhea" id="RHEA-COMP:9603"/>
        <dbReference type="ChEBI" id="CHEBI:15378"/>
        <dbReference type="ChEBI" id="CHEBI:58405"/>
        <dbReference type="ChEBI" id="CHEBI:60033"/>
        <dbReference type="ChEBI" id="CHEBI:78435"/>
        <dbReference type="EC" id="2.4.99.28"/>
    </reaction>
</comment>
<evidence type="ECO:0000256" key="2">
    <source>
        <dbReference type="ARBA" id="ARBA00022670"/>
    </source>
</evidence>
<keyword evidence="10" id="KW-1133">Transmembrane helix</keyword>
<evidence type="ECO:0000256" key="5">
    <source>
        <dbReference type="ARBA" id="ARBA00022801"/>
    </source>
</evidence>
<feature type="domain" description="Glycosyl transferase family 51" evidence="12">
    <location>
        <begin position="325"/>
        <end position="497"/>
    </location>
</feature>
<feature type="compositionally biased region" description="Basic and acidic residues" evidence="9">
    <location>
        <begin position="1"/>
        <end position="12"/>
    </location>
</feature>
<evidence type="ECO:0000313" key="13">
    <source>
        <dbReference type="EMBL" id="GAA0225378.1"/>
    </source>
</evidence>
<dbReference type="Pfam" id="PF00905">
    <property type="entry name" value="Transpeptidase"/>
    <property type="match status" value="1"/>
</dbReference>
<feature type="compositionally biased region" description="Pro residues" evidence="9">
    <location>
        <begin position="102"/>
        <end position="125"/>
    </location>
</feature>
<evidence type="ECO:0000259" key="11">
    <source>
        <dbReference type="Pfam" id="PF00905"/>
    </source>
</evidence>
<protein>
    <recommendedName>
        <fullName evidence="15">Penicillin-insensitive transglycosylase</fullName>
    </recommendedName>
</protein>
<feature type="compositionally biased region" description="Gly residues" evidence="9">
    <location>
        <begin position="126"/>
        <end position="139"/>
    </location>
</feature>
<gene>
    <name evidence="13" type="ORF">GCM10010492_24470</name>
</gene>
<dbReference type="InterPro" id="IPR050396">
    <property type="entry name" value="Glycosyltr_51/Transpeptidase"/>
</dbReference>
<feature type="region of interest" description="Disordered" evidence="9">
    <location>
        <begin position="898"/>
        <end position="986"/>
    </location>
</feature>
<evidence type="ECO:0000256" key="8">
    <source>
        <dbReference type="ARBA" id="ARBA00049902"/>
    </source>
</evidence>
<feature type="compositionally biased region" description="Basic and acidic residues" evidence="9">
    <location>
        <begin position="901"/>
        <end position="913"/>
    </location>
</feature>
<feature type="compositionally biased region" description="Basic and acidic residues" evidence="9">
    <location>
        <begin position="22"/>
        <end position="37"/>
    </location>
</feature>
<feature type="domain" description="Penicillin-binding protein transpeptidase" evidence="11">
    <location>
        <begin position="592"/>
        <end position="890"/>
    </location>
</feature>
<sequence length="986" mass="104788">MNDQHDDRHRGAEPQWPTGEDPDARLAPRRGAGDQPDRPNTPPGGFERQPRHGTPPGGFARPPAGGPPPGGVPRGGPGTPPGGVPRGGPGTPPGGVPRGGPGTPPGGIPGGPGTPPGGPGTPPGGIPGGGGTPPGGVPQGGRRHAPEPGPGGPRPVGGPGGPGVPSPANADPNATRHVPRGPGRPNTPPGGMRRPGGPGPGVPGAGVPGPGGPRRPGEEPTDLLPPVHQTVAREPELLTHREDEIELEPFYDDEYDEELTPEEEKALRRKKIWRRVRRVSYVGLSLMILGPIVAFAIAYQLVEVPNPQETASKQDKAITILYSDGSVMTKIAPSGANRTMITYDQIPEPVKQAVFAAEDPTFMTNPGFDFRAIARAGWYQVTGRKSGGSGLTQQYVKQATEQDDETLSRKFTEVVKAYKMSEQQDKKEILTSYLNTIYFGRSAYGIKEAAKVYFNRNDLNELTLSEAALIAGMIQNPSKSENQAYSQERWTYVADNLVKFGFIDQGARAGLAYVPPVPLAEVNNNGLDGTRLFIRMQVEAEMERNQWGLERAQKLGVTVHTTIDPAMQTAAEEAVDEVMEGQPEVLRTSMSAIDPATGAVRAYWGGTGQGIDYQTGTLQEPGSSFKPFDFVAALQKGEGAGKLYDGSSPRTFPGRGPDNPVRNSPGVRCDVPTQCSVREAMIKSINTVFFDMALKIGTGKVAQAAHQAGIPPKVEVGGKTYTLLEDENGNAPDANISIGGGTTQVRPFDMTSTYATFAARGVYHEPFFITKITNSKDEAVYTHTDVTRPAFDPDPQKSQDIADNVTDVLKHIPGKSNIPCANGRECAGKTGTHELPNSQENSKAWMVGYTPSLAAGVWMGTDSGTVALKNKKNEMIYGSGLPGQIWKKFMDKALANAPKETFPKPKPIGELEAPKITPTTTTPKDEDKDDEKKTTTGRPTTTRDEPTTTTTRQTKPSCGGLFPACPTTTTQPNEPDPIGGGSQPTR</sequence>
<dbReference type="SUPFAM" id="SSF56601">
    <property type="entry name" value="beta-lactamase/transpeptidase-like"/>
    <property type="match status" value="1"/>
</dbReference>
<dbReference type="InterPro" id="IPR012338">
    <property type="entry name" value="Beta-lactam/transpept-like"/>
</dbReference>
<accession>A0ABN0TME3</accession>
<evidence type="ECO:0000256" key="10">
    <source>
        <dbReference type="SAM" id="Phobius"/>
    </source>
</evidence>
<feature type="compositionally biased region" description="Low complexity" evidence="9">
    <location>
        <begin position="180"/>
        <end position="192"/>
    </location>
</feature>
<dbReference type="Proteomes" id="UP001500416">
    <property type="component" value="Unassembled WGS sequence"/>
</dbReference>
<keyword evidence="4" id="KW-0808">Transferase</keyword>
<dbReference type="SUPFAM" id="SSF53955">
    <property type="entry name" value="Lysozyme-like"/>
    <property type="match status" value="1"/>
</dbReference>
<keyword evidence="14" id="KW-1185">Reference proteome</keyword>
<feature type="compositionally biased region" description="Gly residues" evidence="9">
    <location>
        <begin position="154"/>
        <end position="163"/>
    </location>
</feature>
<evidence type="ECO:0000256" key="9">
    <source>
        <dbReference type="SAM" id="MobiDB-lite"/>
    </source>
</evidence>
<evidence type="ECO:0000256" key="4">
    <source>
        <dbReference type="ARBA" id="ARBA00022679"/>
    </source>
</evidence>
<evidence type="ECO:0000256" key="7">
    <source>
        <dbReference type="ARBA" id="ARBA00034000"/>
    </source>
</evidence>
<keyword evidence="3" id="KW-0328">Glycosyltransferase</keyword>
<comment type="catalytic activity">
    <reaction evidence="7">
        <text>Preferential cleavage: (Ac)2-L-Lys-D-Ala-|-D-Ala. Also transpeptidation of peptidyl-alanyl moieties that are N-acyl substituents of D-alanine.</text>
        <dbReference type="EC" id="3.4.16.4"/>
    </reaction>
</comment>
<dbReference type="EMBL" id="BAAABU010000004">
    <property type="protein sequence ID" value="GAA0225378.1"/>
    <property type="molecule type" value="Genomic_DNA"/>
</dbReference>
<dbReference type="InterPro" id="IPR023346">
    <property type="entry name" value="Lysozyme-like_dom_sf"/>
</dbReference>
<feature type="compositionally biased region" description="Low complexity" evidence="9">
    <location>
        <begin position="947"/>
        <end position="956"/>
    </location>
</feature>
<evidence type="ECO:0008006" key="15">
    <source>
        <dbReference type="Google" id="ProtNLM"/>
    </source>
</evidence>
<keyword evidence="2" id="KW-0645">Protease</keyword>
<organism evidence="13 14">
    <name type="scientific">Saccharothrix mutabilis subsp. mutabilis</name>
    <dbReference type="NCBI Taxonomy" id="66855"/>
    <lineage>
        <taxon>Bacteria</taxon>
        <taxon>Bacillati</taxon>
        <taxon>Actinomycetota</taxon>
        <taxon>Actinomycetes</taxon>
        <taxon>Pseudonocardiales</taxon>
        <taxon>Pseudonocardiaceae</taxon>
        <taxon>Saccharothrix</taxon>
    </lineage>
</organism>
<evidence type="ECO:0000256" key="3">
    <source>
        <dbReference type="ARBA" id="ARBA00022676"/>
    </source>
</evidence>
<dbReference type="Pfam" id="PF00912">
    <property type="entry name" value="Transgly"/>
    <property type="match status" value="1"/>
</dbReference>
<evidence type="ECO:0000313" key="14">
    <source>
        <dbReference type="Proteomes" id="UP001500416"/>
    </source>
</evidence>
<feature type="transmembrane region" description="Helical" evidence="10">
    <location>
        <begin position="279"/>
        <end position="302"/>
    </location>
</feature>
<dbReference type="PANTHER" id="PTHR32282:SF34">
    <property type="entry name" value="PENICILLIN-BINDING PROTEIN 1A"/>
    <property type="match status" value="1"/>
</dbReference>
<reference evidence="13 14" key="1">
    <citation type="journal article" date="2019" name="Int. J. Syst. Evol. Microbiol.">
        <title>The Global Catalogue of Microorganisms (GCM) 10K type strain sequencing project: providing services to taxonomists for standard genome sequencing and annotation.</title>
        <authorList>
            <consortium name="The Broad Institute Genomics Platform"/>
            <consortium name="The Broad Institute Genome Sequencing Center for Infectious Disease"/>
            <person name="Wu L."/>
            <person name="Ma J."/>
        </authorList>
    </citation>
    <scope>NUCLEOTIDE SEQUENCE [LARGE SCALE GENOMIC DNA]</scope>
    <source>
        <strain evidence="13 14">JCM 3380</strain>
    </source>
</reference>
<dbReference type="InterPro" id="IPR036950">
    <property type="entry name" value="PBP_transglycosylase"/>
</dbReference>
<evidence type="ECO:0000259" key="12">
    <source>
        <dbReference type="Pfam" id="PF00912"/>
    </source>
</evidence>
<keyword evidence="1" id="KW-0121">Carboxypeptidase</keyword>
<keyword evidence="10" id="KW-0812">Transmembrane</keyword>
<feature type="compositionally biased region" description="Gly residues" evidence="9">
    <location>
        <begin position="202"/>
        <end position="214"/>
    </location>
</feature>
<dbReference type="PANTHER" id="PTHR32282">
    <property type="entry name" value="BINDING PROTEIN TRANSPEPTIDASE, PUTATIVE-RELATED"/>
    <property type="match status" value="1"/>
</dbReference>
<dbReference type="Gene3D" id="3.40.710.10">
    <property type="entry name" value="DD-peptidase/beta-lactamase superfamily"/>
    <property type="match status" value="1"/>
</dbReference>
<proteinExistence type="predicted"/>
<keyword evidence="5" id="KW-0378">Hydrolase</keyword>
<evidence type="ECO:0000256" key="1">
    <source>
        <dbReference type="ARBA" id="ARBA00022645"/>
    </source>
</evidence>
<feature type="compositionally biased region" description="Basic and acidic residues" evidence="9">
    <location>
        <begin position="923"/>
        <end position="934"/>
    </location>
</feature>
<feature type="region of interest" description="Disordered" evidence="9">
    <location>
        <begin position="1"/>
        <end position="225"/>
    </location>
</feature>
<dbReference type="Gene3D" id="1.10.3810.10">
    <property type="entry name" value="Biosynthetic peptidoglycan transglycosylase-like"/>
    <property type="match status" value="1"/>
</dbReference>
<comment type="caution">
    <text evidence="13">The sequence shown here is derived from an EMBL/GenBank/DDBJ whole genome shotgun (WGS) entry which is preliminary data.</text>
</comment>
<dbReference type="InterPro" id="IPR001460">
    <property type="entry name" value="PCN-bd_Tpept"/>
</dbReference>
<keyword evidence="10" id="KW-0472">Membrane</keyword>
<evidence type="ECO:0000256" key="6">
    <source>
        <dbReference type="ARBA" id="ARBA00023268"/>
    </source>
</evidence>
<feature type="region of interest" description="Disordered" evidence="9">
    <location>
        <begin position="642"/>
        <end position="667"/>
    </location>
</feature>
<keyword evidence="6" id="KW-0511">Multifunctional enzyme</keyword>